<name>A0A7S0PJH1_9CHLO</name>
<gene>
    <name evidence="1" type="ORF">OMED0929_LOCUS1702</name>
</gene>
<protein>
    <submittedName>
        <fullName evidence="1">Uncharacterized protein</fullName>
    </submittedName>
</protein>
<dbReference type="EMBL" id="HBEW01002071">
    <property type="protein sequence ID" value="CAD8578379.1"/>
    <property type="molecule type" value="Transcribed_RNA"/>
</dbReference>
<organism evidence="1">
    <name type="scientific">Ostreococcus mediterraneus</name>
    <dbReference type="NCBI Taxonomy" id="1486918"/>
    <lineage>
        <taxon>Eukaryota</taxon>
        <taxon>Viridiplantae</taxon>
        <taxon>Chlorophyta</taxon>
        <taxon>Mamiellophyceae</taxon>
        <taxon>Mamiellales</taxon>
        <taxon>Bathycoccaceae</taxon>
        <taxon>Ostreococcus</taxon>
    </lineage>
</organism>
<accession>A0A7S0PJH1</accession>
<evidence type="ECO:0000313" key="1">
    <source>
        <dbReference type="EMBL" id="CAD8578379.1"/>
    </source>
</evidence>
<proteinExistence type="predicted"/>
<reference evidence="1" key="1">
    <citation type="submission" date="2021-01" db="EMBL/GenBank/DDBJ databases">
        <authorList>
            <person name="Corre E."/>
            <person name="Pelletier E."/>
            <person name="Niang G."/>
            <person name="Scheremetjew M."/>
            <person name="Finn R."/>
            <person name="Kale V."/>
            <person name="Holt S."/>
            <person name="Cochrane G."/>
            <person name="Meng A."/>
            <person name="Brown T."/>
            <person name="Cohen L."/>
        </authorList>
    </citation>
    <scope>NUCLEOTIDE SEQUENCE</scope>
    <source>
        <strain evidence="1">Clade-D-RCC2572</strain>
    </source>
</reference>
<dbReference type="AlphaFoldDB" id="A0A7S0PJH1"/>
<sequence length="116" mass="13972">MGTYDIKMMKFNTETLIFAHQVARNSGYISDKAWERRVFSHKSEYNCTHWWNPYDFRGRRVLHMPYQSHHDTWNKAFEYKRAFWLNVCSATNLHHLNEVSYFSNLKAAQVARDSYA</sequence>